<dbReference type="HAMAP" id="MF_02239">
    <property type="entry name" value="HemJ"/>
    <property type="match status" value="1"/>
</dbReference>
<dbReference type="Pfam" id="PF03653">
    <property type="entry name" value="UPF0093"/>
    <property type="match status" value="1"/>
</dbReference>
<evidence type="ECO:0000313" key="17">
    <source>
        <dbReference type="Proteomes" id="UP000006050"/>
    </source>
</evidence>
<dbReference type="PIRSF" id="PIRSF004638">
    <property type="entry name" value="UCP004638"/>
    <property type="match status" value="1"/>
</dbReference>
<dbReference type="OrthoDB" id="9800824at2"/>
<dbReference type="EC" id="1.3.99.-" evidence="14 15"/>
<keyword evidence="10 14" id="KW-0560">Oxidoreductase</keyword>
<evidence type="ECO:0000313" key="16">
    <source>
        <dbReference type="EMBL" id="AFL82676.1"/>
    </source>
</evidence>
<dbReference type="GO" id="GO:0046872">
    <property type="term" value="F:metal ion binding"/>
    <property type="evidence" value="ECO:0007669"/>
    <property type="project" value="UniProtKB-UniRule"/>
</dbReference>
<evidence type="ECO:0000256" key="13">
    <source>
        <dbReference type="ARBA" id="ARBA00048390"/>
    </source>
</evidence>
<dbReference type="UniPathway" id="UPA00251">
    <property type="reaction ID" value="UER00324"/>
</dbReference>
<evidence type="ECO:0000256" key="14">
    <source>
        <dbReference type="HAMAP-Rule" id="MF_02239"/>
    </source>
</evidence>
<comment type="subcellular location">
    <subcellularLocation>
        <location evidence="1 14">Cell membrane</location>
        <topology evidence="1 14">Multi-pass membrane protein</topology>
    </subcellularLocation>
</comment>
<sequence length="180" mass="21459">MAFEYIKALHIIFIVTWFAGLFYIVRLFIYQAEAWEKPEEERKILVPQLNLMANRLWYIITWPSAILTLIFGFWVLSYRWGYMQLGFMHAKLAFVFLLYLYHFYCQKIYSDLQKGPSKWTSTKLRIWNEVATLLLFAIVFLIVLKSLISVVWGIVGLFSLSALMMIGIKFYKKVREKNQN</sequence>
<dbReference type="EMBL" id="CP003281">
    <property type="protein sequence ID" value="AFL82676.1"/>
    <property type="molecule type" value="Genomic_DNA"/>
</dbReference>
<dbReference type="GO" id="GO:0006782">
    <property type="term" value="P:protoporphyrinogen IX biosynthetic process"/>
    <property type="evidence" value="ECO:0007669"/>
    <property type="project" value="UniProtKB-UniRule"/>
</dbReference>
<keyword evidence="7 14" id="KW-0812">Transmembrane</keyword>
<evidence type="ECO:0000256" key="7">
    <source>
        <dbReference type="ARBA" id="ARBA00022692"/>
    </source>
</evidence>
<keyword evidence="5 14" id="KW-1003">Cell membrane</keyword>
<proteinExistence type="inferred from homology"/>
<evidence type="ECO:0000256" key="8">
    <source>
        <dbReference type="ARBA" id="ARBA00022723"/>
    </source>
</evidence>
<evidence type="ECO:0000256" key="11">
    <source>
        <dbReference type="ARBA" id="ARBA00023004"/>
    </source>
</evidence>
<comment type="catalytic activity">
    <reaction evidence="13 14 15">
        <text>protoporphyrinogen IX + 3 A = protoporphyrin IX + 3 AH2</text>
        <dbReference type="Rhea" id="RHEA:62000"/>
        <dbReference type="ChEBI" id="CHEBI:13193"/>
        <dbReference type="ChEBI" id="CHEBI:17499"/>
        <dbReference type="ChEBI" id="CHEBI:57306"/>
        <dbReference type="ChEBI" id="CHEBI:57307"/>
    </reaction>
</comment>
<gene>
    <name evidence="16" type="ordered locus">Belba_0004</name>
</gene>
<evidence type="ECO:0000256" key="6">
    <source>
        <dbReference type="ARBA" id="ARBA00022617"/>
    </source>
</evidence>
<dbReference type="PANTHER" id="PTHR40255">
    <property type="entry name" value="UPF0093 MEMBRANE PROTEIN SLR1790"/>
    <property type="match status" value="1"/>
</dbReference>
<feature type="binding site" description="axial binding residue" evidence="14">
    <location>
        <position position="91"/>
    </location>
    <ligand>
        <name>heme</name>
        <dbReference type="ChEBI" id="CHEBI:30413"/>
    </ligand>
    <ligandPart>
        <name>Fe</name>
        <dbReference type="ChEBI" id="CHEBI:18248"/>
    </ligandPart>
</feature>
<keyword evidence="6 14" id="KW-0349">Heme</keyword>
<evidence type="ECO:0000256" key="1">
    <source>
        <dbReference type="ARBA" id="ARBA00004651"/>
    </source>
</evidence>
<dbReference type="GO" id="GO:0005886">
    <property type="term" value="C:plasma membrane"/>
    <property type="evidence" value="ECO:0007669"/>
    <property type="project" value="UniProtKB-SubCell"/>
</dbReference>
<feature type="transmembrane region" description="Helical" evidence="14">
    <location>
        <begin position="56"/>
        <end position="76"/>
    </location>
</feature>
<dbReference type="eggNOG" id="COG1981">
    <property type="taxonomic scope" value="Bacteria"/>
</dbReference>
<feature type="transmembrane region" description="Helical" evidence="14">
    <location>
        <begin position="6"/>
        <end position="29"/>
    </location>
</feature>
<keyword evidence="9 14" id="KW-1133">Transmembrane helix</keyword>
<evidence type="ECO:0000256" key="3">
    <source>
        <dbReference type="ARBA" id="ARBA00006501"/>
    </source>
</evidence>
<dbReference type="AlphaFoldDB" id="I3Z0A8"/>
<comment type="similarity">
    <text evidence="3 14 15">Belongs to the HemJ family.</text>
</comment>
<dbReference type="GO" id="GO:0070818">
    <property type="term" value="F:protoporphyrinogen oxidase activity"/>
    <property type="evidence" value="ECO:0007669"/>
    <property type="project" value="UniProtKB-UniRule"/>
</dbReference>
<keyword evidence="8 14" id="KW-0479">Metal-binding</keyword>
<evidence type="ECO:0000256" key="4">
    <source>
        <dbReference type="ARBA" id="ARBA00017504"/>
    </source>
</evidence>
<name>I3Z0A8_BELBD</name>
<evidence type="ECO:0000256" key="2">
    <source>
        <dbReference type="ARBA" id="ARBA00005073"/>
    </source>
</evidence>
<accession>I3Z0A8</accession>
<feature type="transmembrane region" description="Helical" evidence="14">
    <location>
        <begin position="126"/>
        <end position="144"/>
    </location>
</feature>
<dbReference type="STRING" id="866536.Belba_0004"/>
<evidence type="ECO:0000256" key="9">
    <source>
        <dbReference type="ARBA" id="ARBA00022989"/>
    </source>
</evidence>
<comment type="function">
    <text evidence="14 15">Catalyzes the oxidation of protoporphyrinogen IX to protoporphyrin IX.</text>
</comment>
<feature type="binding site" description="axial binding residue" evidence="14">
    <location>
        <position position="10"/>
    </location>
    <ligand>
        <name>heme</name>
        <dbReference type="ChEBI" id="CHEBI:30413"/>
    </ligand>
    <ligandPart>
        <name>Fe</name>
        <dbReference type="ChEBI" id="CHEBI:18248"/>
    </ligandPart>
</feature>
<dbReference type="Proteomes" id="UP000006050">
    <property type="component" value="Chromosome"/>
</dbReference>
<dbReference type="KEGG" id="bbd:Belba_0004"/>
<feature type="transmembrane region" description="Helical" evidence="14">
    <location>
        <begin position="82"/>
        <end position="105"/>
    </location>
</feature>
<dbReference type="PANTHER" id="PTHR40255:SF1">
    <property type="entry name" value="PROTOPORPHYRINOGEN IX OXIDASE"/>
    <property type="match status" value="1"/>
</dbReference>
<evidence type="ECO:0000256" key="10">
    <source>
        <dbReference type="ARBA" id="ARBA00023002"/>
    </source>
</evidence>
<keyword evidence="11 14" id="KW-0408">Iron</keyword>
<keyword evidence="17" id="KW-1185">Reference proteome</keyword>
<dbReference type="PATRIC" id="fig|866536.3.peg.4"/>
<dbReference type="HOGENOM" id="CLU_125006_0_0_10"/>
<evidence type="ECO:0000256" key="5">
    <source>
        <dbReference type="ARBA" id="ARBA00022475"/>
    </source>
</evidence>
<comment type="cofactor">
    <cofactor evidence="14 15">
        <name>heme b</name>
        <dbReference type="ChEBI" id="CHEBI:60344"/>
    </cofactor>
    <text evidence="14 15">Binds 1 heme b (iron(II)-protoporphyrin IX) group per subunit.</text>
</comment>
<evidence type="ECO:0000256" key="15">
    <source>
        <dbReference type="PIRNR" id="PIRNR004638"/>
    </source>
</evidence>
<organism evidence="16 17">
    <name type="scientific">Belliella baltica (strain DSM 15883 / CIP 108006 / LMG 21964 / BA134)</name>
    <dbReference type="NCBI Taxonomy" id="866536"/>
    <lineage>
        <taxon>Bacteria</taxon>
        <taxon>Pseudomonadati</taxon>
        <taxon>Bacteroidota</taxon>
        <taxon>Cytophagia</taxon>
        <taxon>Cytophagales</taxon>
        <taxon>Cyclobacteriaceae</taxon>
        <taxon>Belliella</taxon>
    </lineage>
</organism>
<reference evidence="17" key="1">
    <citation type="submission" date="2012-06" db="EMBL/GenBank/DDBJ databases">
        <title>The complete genome of Belliella baltica DSM 15883.</title>
        <authorList>
            <person name="Lucas S."/>
            <person name="Copeland A."/>
            <person name="Lapidus A."/>
            <person name="Goodwin L."/>
            <person name="Pitluck S."/>
            <person name="Peters L."/>
            <person name="Mikhailova N."/>
            <person name="Davenport K."/>
            <person name="Kyrpides N."/>
            <person name="Mavromatis K."/>
            <person name="Pagani I."/>
            <person name="Ivanova N."/>
            <person name="Ovchinnikova G."/>
            <person name="Zeytun A."/>
            <person name="Detter J.C."/>
            <person name="Han C."/>
            <person name="Land M."/>
            <person name="Hauser L."/>
            <person name="Markowitz V."/>
            <person name="Cheng J.-F."/>
            <person name="Hugenholtz P."/>
            <person name="Woyke T."/>
            <person name="Wu D."/>
            <person name="Tindall B."/>
            <person name="Pomrenke H."/>
            <person name="Brambilla E."/>
            <person name="Klenk H.-P."/>
            <person name="Eisen J.A."/>
        </authorList>
    </citation>
    <scope>NUCLEOTIDE SEQUENCE [LARGE SCALE GENOMIC DNA]</scope>
    <source>
        <strain evidence="17">DSM 15883 / CIP 108006 / LMG 21964 / BA134</strain>
    </source>
</reference>
<keyword evidence="12 14" id="KW-0472">Membrane</keyword>
<protein>
    <recommendedName>
        <fullName evidence="4 14">Protoporphyrinogen IX oxidase</fullName>
        <shortName evidence="14">PPO</shortName>
        <ecNumber evidence="14 15">1.3.99.-</ecNumber>
    </recommendedName>
</protein>
<comment type="subunit">
    <text evidence="14">Homodimer.</text>
</comment>
<dbReference type="InterPro" id="IPR005265">
    <property type="entry name" value="HemJ-like"/>
</dbReference>
<dbReference type="RefSeq" id="WP_014770694.1">
    <property type="nucleotide sequence ID" value="NC_018010.1"/>
</dbReference>
<evidence type="ECO:0000256" key="12">
    <source>
        <dbReference type="ARBA" id="ARBA00023136"/>
    </source>
</evidence>
<feature type="transmembrane region" description="Helical" evidence="14">
    <location>
        <begin position="150"/>
        <end position="171"/>
    </location>
</feature>
<comment type="pathway">
    <text evidence="2 14 15">Porphyrin-containing compound metabolism; protoporphyrin-IX biosynthesis; protoporphyrin-IX from protoporphyrinogen-IX: step 1/1.</text>
</comment>